<dbReference type="GeneID" id="55601393"/>
<reference evidence="2 3" key="1">
    <citation type="submission" date="2016-09" db="EMBL/GenBank/DDBJ databases">
        <title>Complete Genome Sequence of Streptomyces 5a phage BRock.</title>
        <authorList>
            <person name="Crossman A."/>
            <person name="Baron S."/>
            <person name="Jamdagni P."/>
            <person name="Khatri P."/>
            <person name="Sharma D."/>
            <person name="Pandey M."/>
            <person name="Goyal S."/>
            <person name="Kumar S."/>
            <person name="Phogat A."/>
            <person name="Chawla G."/>
            <person name="Pasricha M."/>
            <person name="Gupta K."/>
            <person name="Bazzad D."/>
            <person name="Aggarwal V."/>
            <person name="Poughat A."/>
            <person name="Singh K."/>
            <person name="Rana P."/>
            <person name="Gautam R."/>
            <person name="Sharma V."/>
            <person name="Tyagi D."/>
            <person name="Shahi A."/>
            <person name="Jangra N."/>
            <person name="Malik M."/>
            <person name="Sidhu P.K."/>
            <person name="Malik S."/>
            <person name="Ghalyan Y."/>
            <person name="Sharma S.S."/>
            <person name="Malik A."/>
            <person name="Chuttani R."/>
            <person name="Bamal N."/>
            <person name="Bhadula D."/>
            <person name="Batra A."/>
            <person name="Temple L."/>
            <person name="Nehra K."/>
        </authorList>
    </citation>
    <scope>NUCLEOTIDE SEQUENCE [LARGE SCALE GENOMIC DNA]</scope>
</reference>
<dbReference type="Proteomes" id="UP000224898">
    <property type="component" value="Segment"/>
</dbReference>
<protein>
    <submittedName>
        <fullName evidence="2">Uncharacterized protein</fullName>
    </submittedName>
</protein>
<evidence type="ECO:0000313" key="2">
    <source>
        <dbReference type="EMBL" id="APC46432.1"/>
    </source>
</evidence>
<name>A0A1J0GW79_9CAUD</name>
<sequence length="55" mass="6099">MAQAQDTNAPGMPTRADDAVKCTKGGKHVPTTREHIYDGTHKKYKLCTKCDRLLP</sequence>
<dbReference type="RefSeq" id="YP_009831894.1">
    <property type="nucleotide sequence ID" value="NC_048650.1"/>
</dbReference>
<evidence type="ECO:0000256" key="1">
    <source>
        <dbReference type="SAM" id="MobiDB-lite"/>
    </source>
</evidence>
<accession>A0A1J0GW79</accession>
<dbReference type="KEGG" id="vg:55601393"/>
<organism evidence="2 3">
    <name type="scientific">Streptomyces phage BRock</name>
    <dbReference type="NCBI Taxonomy" id="1913591"/>
    <lineage>
        <taxon>Viruses</taxon>
        <taxon>Duplodnaviria</taxon>
        <taxon>Heunggongvirae</taxon>
        <taxon>Uroviricota</taxon>
        <taxon>Caudoviricetes</taxon>
        <taxon>Borockvirus</taxon>
        <taxon>Borockvirus brock</taxon>
    </lineage>
</organism>
<proteinExistence type="predicted"/>
<dbReference type="EMBL" id="KX925554">
    <property type="protein sequence ID" value="APC46432.1"/>
    <property type="molecule type" value="Genomic_DNA"/>
</dbReference>
<keyword evidence="3" id="KW-1185">Reference proteome</keyword>
<feature type="region of interest" description="Disordered" evidence="1">
    <location>
        <begin position="1"/>
        <end position="28"/>
    </location>
</feature>
<evidence type="ECO:0000313" key="3">
    <source>
        <dbReference type="Proteomes" id="UP000224898"/>
    </source>
</evidence>